<keyword evidence="4 7" id="KW-1133">Transmembrane helix</keyword>
<dbReference type="RefSeq" id="XP_056039241.1">
    <property type="nucleotide sequence ID" value="XM_056183667.1"/>
</dbReference>
<feature type="transmembrane region" description="Helical" evidence="7">
    <location>
        <begin position="12"/>
        <end position="34"/>
    </location>
</feature>
<feature type="transmembrane region" description="Helical" evidence="7">
    <location>
        <begin position="150"/>
        <end position="169"/>
    </location>
</feature>
<evidence type="ECO:0000256" key="2">
    <source>
        <dbReference type="ARBA" id="ARBA00022448"/>
    </source>
</evidence>
<dbReference type="GO" id="GO:0022857">
    <property type="term" value="F:transmembrane transporter activity"/>
    <property type="evidence" value="ECO:0007669"/>
    <property type="project" value="InterPro"/>
</dbReference>
<dbReference type="GeneID" id="80878356"/>
<feature type="transmembrane region" description="Helical" evidence="7">
    <location>
        <begin position="393"/>
        <end position="412"/>
    </location>
</feature>
<dbReference type="EMBL" id="CP115613">
    <property type="protein sequence ID" value="WBW74998.1"/>
    <property type="molecule type" value="Genomic_DNA"/>
</dbReference>
<evidence type="ECO:0000256" key="7">
    <source>
        <dbReference type="SAM" id="Phobius"/>
    </source>
</evidence>
<feature type="transmembrane region" description="Helical" evidence="7">
    <location>
        <begin position="317"/>
        <end position="336"/>
    </location>
</feature>
<dbReference type="SUPFAM" id="SSF103473">
    <property type="entry name" value="MFS general substrate transporter"/>
    <property type="match status" value="1"/>
</dbReference>
<feature type="transmembrane region" description="Helical" evidence="7">
    <location>
        <begin position="175"/>
        <end position="195"/>
    </location>
</feature>
<proteinExistence type="predicted"/>
<dbReference type="PANTHER" id="PTHR23506:SF23">
    <property type="entry name" value="GH10249P"/>
    <property type="match status" value="1"/>
</dbReference>
<dbReference type="InterPro" id="IPR020846">
    <property type="entry name" value="MFS_dom"/>
</dbReference>
<keyword evidence="2" id="KW-0813">Transport</keyword>
<dbReference type="PROSITE" id="PS50850">
    <property type="entry name" value="MFS"/>
    <property type="match status" value="1"/>
</dbReference>
<feature type="transmembrane region" description="Helical" evidence="7">
    <location>
        <begin position="54"/>
        <end position="78"/>
    </location>
</feature>
<evidence type="ECO:0000313" key="9">
    <source>
        <dbReference type="EMBL" id="WBW74998.1"/>
    </source>
</evidence>
<dbReference type="GO" id="GO:0016020">
    <property type="term" value="C:membrane"/>
    <property type="evidence" value="ECO:0007669"/>
    <property type="project" value="UniProtKB-SubCell"/>
</dbReference>
<evidence type="ECO:0000256" key="6">
    <source>
        <dbReference type="SAM" id="MobiDB-lite"/>
    </source>
</evidence>
<dbReference type="InterPro" id="IPR011701">
    <property type="entry name" value="MFS"/>
</dbReference>
<gene>
    <name evidence="9" type="ORF">SOMG_04891</name>
</gene>
<evidence type="ECO:0000256" key="4">
    <source>
        <dbReference type="ARBA" id="ARBA00022989"/>
    </source>
</evidence>
<feature type="domain" description="Major facilitator superfamily (MFS) profile" evidence="8">
    <location>
        <begin position="16"/>
        <end position="444"/>
    </location>
</feature>
<evidence type="ECO:0000256" key="3">
    <source>
        <dbReference type="ARBA" id="ARBA00022692"/>
    </source>
</evidence>
<comment type="subcellular location">
    <subcellularLocation>
        <location evidence="1">Membrane</location>
        <topology evidence="1">Multi-pass membrane protein</topology>
    </subcellularLocation>
</comment>
<feature type="transmembrane region" description="Helical" evidence="7">
    <location>
        <begin position="418"/>
        <end position="440"/>
    </location>
</feature>
<evidence type="ECO:0000256" key="1">
    <source>
        <dbReference type="ARBA" id="ARBA00004141"/>
    </source>
</evidence>
<dbReference type="InterPro" id="IPR050930">
    <property type="entry name" value="MFS_Vesicular_Transporter"/>
</dbReference>
<sequence>MDFLKLSVKRSSLPFIVGTIAIALFTDLFLYGVITPILPFSLVDRVGVPPEKVQTVISTLLSVYAIANITASSPIGYLADKFLTRKMPMLIGLLFLTSATGLLTVGTNVPMLIIARALQGLSAAVVWTVGLALLVDVVGPEHIGSTMGGIFGFISLGEIVAPVFGGIIYESMGYYAAFGMCFIILFIDIVLRLLMIEPREAKKISPDDPESQPILRPTNDPLTSNSASSNPIVKIFCLPIYKLLSHRQLIGPFWTSFVNSSLFSSFDATVPLELQKIFGFNSLQCGLMFGVLSTPYFFCGAWAGAMVDRKGSRTIGMYSYAVLGSTLLLLCIPRTYSISNVYLFGIFLALNGVVLSFTSSPGFVQSSRYVAEYELEHPTFFGRNGPYTQLFSAYNIVYSLGMIIGPVVAGFLRDRYGFIASTISISALCFSASIVAWYCFSDRDENEESVHCSF</sequence>
<feature type="region of interest" description="Disordered" evidence="6">
    <location>
        <begin position="203"/>
        <end position="226"/>
    </location>
</feature>
<organism evidence="9 10">
    <name type="scientific">Schizosaccharomyces osmophilus</name>
    <dbReference type="NCBI Taxonomy" id="2545709"/>
    <lineage>
        <taxon>Eukaryota</taxon>
        <taxon>Fungi</taxon>
        <taxon>Dikarya</taxon>
        <taxon>Ascomycota</taxon>
        <taxon>Taphrinomycotina</taxon>
        <taxon>Schizosaccharomycetes</taxon>
        <taxon>Schizosaccharomycetales</taxon>
        <taxon>Schizosaccharomycetaceae</taxon>
        <taxon>Schizosaccharomyces</taxon>
    </lineage>
</organism>
<name>A0AAE9WFU1_9SCHI</name>
<evidence type="ECO:0000313" key="10">
    <source>
        <dbReference type="Proteomes" id="UP001212411"/>
    </source>
</evidence>
<accession>A0AAE9WFU1</accession>
<reference evidence="9 10" key="1">
    <citation type="journal article" date="2023" name="G3 (Bethesda)">
        <title>A high-quality reference genome for the fission yeast Schizosaccharomyces osmophilus.</title>
        <authorList>
            <person name="Jia G.S."/>
            <person name="Zhang W.C."/>
            <person name="Liang Y."/>
            <person name="Liu X.H."/>
            <person name="Rhind N."/>
            <person name="Pidoux A."/>
            <person name="Brysch-Herzberg M."/>
            <person name="Du L.L."/>
        </authorList>
    </citation>
    <scope>NUCLEOTIDE SEQUENCE [LARGE SCALE GENOMIC DNA]</scope>
    <source>
        <strain evidence="9 10">CBS 15793</strain>
    </source>
</reference>
<dbReference type="Gene3D" id="1.20.1250.20">
    <property type="entry name" value="MFS general substrate transporter like domains"/>
    <property type="match status" value="2"/>
</dbReference>
<dbReference type="KEGG" id="som:SOMG_04891"/>
<protein>
    <submittedName>
        <fullName evidence="9">Transmembrane transporter</fullName>
    </submittedName>
</protein>
<dbReference type="Pfam" id="PF07690">
    <property type="entry name" value="MFS_1"/>
    <property type="match status" value="1"/>
</dbReference>
<feature type="transmembrane region" description="Helical" evidence="7">
    <location>
        <begin position="342"/>
        <end position="364"/>
    </location>
</feature>
<dbReference type="PANTHER" id="PTHR23506">
    <property type="entry name" value="GH10249P"/>
    <property type="match status" value="1"/>
</dbReference>
<keyword evidence="3 7" id="KW-0812">Transmembrane</keyword>
<dbReference type="InterPro" id="IPR036259">
    <property type="entry name" value="MFS_trans_sf"/>
</dbReference>
<dbReference type="CDD" id="cd17325">
    <property type="entry name" value="MFS_MdtG_SLC18_like"/>
    <property type="match status" value="1"/>
</dbReference>
<evidence type="ECO:0000256" key="5">
    <source>
        <dbReference type="ARBA" id="ARBA00023136"/>
    </source>
</evidence>
<dbReference type="AlphaFoldDB" id="A0AAE9WFU1"/>
<feature type="transmembrane region" description="Helical" evidence="7">
    <location>
        <begin position="120"/>
        <end position="138"/>
    </location>
</feature>
<feature type="transmembrane region" description="Helical" evidence="7">
    <location>
        <begin position="286"/>
        <end position="305"/>
    </location>
</feature>
<evidence type="ECO:0000259" key="8">
    <source>
        <dbReference type="PROSITE" id="PS50850"/>
    </source>
</evidence>
<dbReference type="Proteomes" id="UP001212411">
    <property type="component" value="Chromosome 3"/>
</dbReference>
<keyword evidence="5 7" id="KW-0472">Membrane</keyword>
<feature type="transmembrane region" description="Helical" evidence="7">
    <location>
        <begin position="90"/>
        <end position="114"/>
    </location>
</feature>
<keyword evidence="10" id="KW-1185">Reference proteome</keyword>